<dbReference type="AlphaFoldDB" id="A0A0S6W6T6"/>
<keyword evidence="2" id="KW-1185">Reference proteome</keyword>
<sequence>MLGNILRRQLRPDKEEVHETLILRVLGNIEAELRRLTPAEREAYSKFLKQTAPHLFAIVTRKTDFTPIQVWNGPVDPFNESRPAGGLLIGEGLLTKAGLETQLMLLDSANLGANSVYSTLASIVAWPSRKVGNFSADLGHVAAAALYGKKGEAMDELLHRFPRLGGRGWSYNHKGNINYR</sequence>
<proteinExistence type="predicted"/>
<dbReference type="EMBL" id="DF820463">
    <property type="protein sequence ID" value="GAK55376.1"/>
    <property type="molecule type" value="Genomic_DNA"/>
</dbReference>
<evidence type="ECO:0000313" key="1">
    <source>
        <dbReference type="EMBL" id="GAK55376.1"/>
    </source>
</evidence>
<dbReference type="STRING" id="1499967.U27_02209"/>
<dbReference type="HOGENOM" id="CLU_1493406_0_0_0"/>
<reference evidence="1" key="1">
    <citation type="journal article" date="2015" name="PeerJ">
        <title>First genomic representation of candidate bacterial phylum KSB3 points to enhanced environmental sensing as a trigger of wastewater bulking.</title>
        <authorList>
            <person name="Sekiguchi Y."/>
            <person name="Ohashi A."/>
            <person name="Parks D.H."/>
            <person name="Yamauchi T."/>
            <person name="Tyson G.W."/>
            <person name="Hugenholtz P."/>
        </authorList>
    </citation>
    <scope>NUCLEOTIDE SEQUENCE [LARGE SCALE GENOMIC DNA]</scope>
</reference>
<gene>
    <name evidence="1" type="ORF">U27_02209</name>
</gene>
<organism evidence="1">
    <name type="scientific">Vecturithrix granuli</name>
    <dbReference type="NCBI Taxonomy" id="1499967"/>
    <lineage>
        <taxon>Bacteria</taxon>
        <taxon>Candidatus Moduliflexota</taxon>
        <taxon>Candidatus Vecturitrichia</taxon>
        <taxon>Candidatus Vecturitrichales</taxon>
        <taxon>Candidatus Vecturitrichaceae</taxon>
        <taxon>Candidatus Vecturithrix</taxon>
    </lineage>
</organism>
<protein>
    <submittedName>
        <fullName evidence="1">Uncharacterized protein</fullName>
    </submittedName>
</protein>
<dbReference type="Proteomes" id="UP000030661">
    <property type="component" value="Unassembled WGS sequence"/>
</dbReference>
<name>A0A0S6W6T6_VECG1</name>
<evidence type="ECO:0000313" key="2">
    <source>
        <dbReference type="Proteomes" id="UP000030661"/>
    </source>
</evidence>
<accession>A0A0S6W6T6</accession>